<organism evidence="2 3">
    <name type="scientific">Dreissena polymorpha</name>
    <name type="common">Zebra mussel</name>
    <name type="synonym">Mytilus polymorpha</name>
    <dbReference type="NCBI Taxonomy" id="45954"/>
    <lineage>
        <taxon>Eukaryota</taxon>
        <taxon>Metazoa</taxon>
        <taxon>Spiralia</taxon>
        <taxon>Lophotrochozoa</taxon>
        <taxon>Mollusca</taxon>
        <taxon>Bivalvia</taxon>
        <taxon>Autobranchia</taxon>
        <taxon>Heteroconchia</taxon>
        <taxon>Euheterodonta</taxon>
        <taxon>Imparidentia</taxon>
        <taxon>Neoheterodontei</taxon>
        <taxon>Myida</taxon>
        <taxon>Dreissenoidea</taxon>
        <taxon>Dreissenidae</taxon>
        <taxon>Dreissena</taxon>
    </lineage>
</organism>
<dbReference type="AlphaFoldDB" id="A0A9D4QVB4"/>
<proteinExistence type="predicted"/>
<name>A0A9D4QVB4_DREPO</name>
<feature type="region of interest" description="Disordered" evidence="1">
    <location>
        <begin position="1"/>
        <end position="49"/>
    </location>
</feature>
<protein>
    <submittedName>
        <fullName evidence="2">Uncharacterized protein</fullName>
    </submittedName>
</protein>
<comment type="caution">
    <text evidence="2">The sequence shown here is derived from an EMBL/GenBank/DDBJ whole genome shotgun (WGS) entry which is preliminary data.</text>
</comment>
<evidence type="ECO:0000313" key="2">
    <source>
        <dbReference type="EMBL" id="KAH3844303.1"/>
    </source>
</evidence>
<keyword evidence="3" id="KW-1185">Reference proteome</keyword>
<feature type="compositionally biased region" description="Gly residues" evidence="1">
    <location>
        <begin position="1"/>
        <end position="17"/>
    </location>
</feature>
<accession>A0A9D4QVB4</accession>
<reference evidence="2" key="2">
    <citation type="submission" date="2020-11" db="EMBL/GenBank/DDBJ databases">
        <authorList>
            <person name="McCartney M.A."/>
            <person name="Auch B."/>
            <person name="Kono T."/>
            <person name="Mallez S."/>
            <person name="Becker A."/>
            <person name="Gohl D.M."/>
            <person name="Silverstein K.A.T."/>
            <person name="Koren S."/>
            <person name="Bechman K.B."/>
            <person name="Herman A."/>
            <person name="Abrahante J.E."/>
            <person name="Garbe J."/>
        </authorList>
    </citation>
    <scope>NUCLEOTIDE SEQUENCE</scope>
    <source>
        <strain evidence="2">Duluth1</strain>
        <tissue evidence="2">Whole animal</tissue>
    </source>
</reference>
<sequence length="105" mass="10283">MGNECGGNSVGKHGGGPFVNHTFTTRNKKHGGIAYSRRTGNKASSLGGSNFGYSEYSGRGESSAWEGGHDGGNYGCDSGGYSGGDCSGGDGGGCDGGCDGGGGWD</sequence>
<gene>
    <name evidence="2" type="ORF">DPMN_086560</name>
</gene>
<dbReference type="EMBL" id="JAIWYP010000003">
    <property type="protein sequence ID" value="KAH3844303.1"/>
    <property type="molecule type" value="Genomic_DNA"/>
</dbReference>
<evidence type="ECO:0000256" key="1">
    <source>
        <dbReference type="SAM" id="MobiDB-lite"/>
    </source>
</evidence>
<evidence type="ECO:0000313" key="3">
    <source>
        <dbReference type="Proteomes" id="UP000828390"/>
    </source>
</evidence>
<reference evidence="2" key="1">
    <citation type="journal article" date="2019" name="bioRxiv">
        <title>The Genome of the Zebra Mussel, Dreissena polymorpha: A Resource for Invasive Species Research.</title>
        <authorList>
            <person name="McCartney M.A."/>
            <person name="Auch B."/>
            <person name="Kono T."/>
            <person name="Mallez S."/>
            <person name="Zhang Y."/>
            <person name="Obille A."/>
            <person name="Becker A."/>
            <person name="Abrahante J.E."/>
            <person name="Garbe J."/>
            <person name="Badalamenti J.P."/>
            <person name="Herman A."/>
            <person name="Mangelson H."/>
            <person name="Liachko I."/>
            <person name="Sullivan S."/>
            <person name="Sone E.D."/>
            <person name="Koren S."/>
            <person name="Silverstein K.A.T."/>
            <person name="Beckman K.B."/>
            <person name="Gohl D.M."/>
        </authorList>
    </citation>
    <scope>NUCLEOTIDE SEQUENCE</scope>
    <source>
        <strain evidence="2">Duluth1</strain>
        <tissue evidence="2">Whole animal</tissue>
    </source>
</reference>
<dbReference type="Proteomes" id="UP000828390">
    <property type="component" value="Unassembled WGS sequence"/>
</dbReference>